<dbReference type="InterPro" id="IPR000701">
    <property type="entry name" value="SuccDH_FuR_B_TM-su"/>
</dbReference>
<dbReference type="NCBIfam" id="TIGR02046">
    <property type="entry name" value="sdhC_b558_fam"/>
    <property type="match status" value="1"/>
</dbReference>
<dbReference type="GO" id="GO:0016020">
    <property type="term" value="C:membrane"/>
    <property type="evidence" value="ECO:0007669"/>
    <property type="project" value="UniProtKB-SubCell"/>
</dbReference>
<accession>R7WPS4</accession>
<organism evidence="9 10">
    <name type="scientific">Rhodococcus rhodnii LMG 5362</name>
    <dbReference type="NCBI Taxonomy" id="1273125"/>
    <lineage>
        <taxon>Bacteria</taxon>
        <taxon>Bacillati</taxon>
        <taxon>Actinomycetota</taxon>
        <taxon>Actinomycetes</taxon>
        <taxon>Mycobacteriales</taxon>
        <taxon>Nocardiaceae</taxon>
        <taxon>Rhodococcus</taxon>
    </lineage>
</organism>
<feature type="transmembrane region" description="Helical" evidence="8">
    <location>
        <begin position="92"/>
        <end position="113"/>
    </location>
</feature>
<sequence>MALTGIAFAGFVFVHMIGNLKVYFGQDEFDHYAHWLRTLLQPLVPYSGVLWILRIVLLASLIAHVVAAFLLTRRARAARGPHRRAGLGVRTLPARTMLVTGIVLLAFVVFHILDLTTGTSPVASSEFVDTTRETSHAYGNLVASFERWPVAVFYIVVMLLLGMHLVHGIWSVVHDLGGTGRRLRQCGAVIAGVVAVAVTVGNVSIPIAVLTGVVS</sequence>
<evidence type="ECO:0000256" key="2">
    <source>
        <dbReference type="ARBA" id="ARBA00022617"/>
    </source>
</evidence>
<reference evidence="9 10" key="1">
    <citation type="journal article" date="2013" name="Genome Announc.">
        <title>Draft Genome Sequence of Rhodococcus rhodnii Strain LMG5362, a Symbiont of Rhodnius prolixus (Hemiptera, Reduviidae, Triatominae), the Principle Vector of Trypanosoma cruzi.</title>
        <authorList>
            <person name="Pachebat J.A."/>
            <person name="van Keulen G."/>
            <person name="Whitten M.M."/>
            <person name="Girdwood S."/>
            <person name="Del Sol R."/>
            <person name="Dyson P.J."/>
            <person name="Facey P.D."/>
        </authorList>
    </citation>
    <scope>NUCLEOTIDE SEQUENCE [LARGE SCALE GENOMIC DNA]</scope>
    <source>
        <strain evidence="9 10">LMG 5362</strain>
    </source>
</reference>
<proteinExistence type="predicted"/>
<protein>
    <recommendedName>
        <fullName evidence="11">Succinate dehydrogenase cytochrome b subunit</fullName>
    </recommendedName>
</protein>
<dbReference type="eggNOG" id="ENOG5030UAY">
    <property type="taxonomic scope" value="Bacteria"/>
</dbReference>
<evidence type="ECO:0008006" key="11">
    <source>
        <dbReference type="Google" id="ProtNLM"/>
    </source>
</evidence>
<feature type="transmembrane region" description="Helical" evidence="8">
    <location>
        <begin position="185"/>
        <end position="209"/>
    </location>
</feature>
<comment type="caution">
    <text evidence="9">The sequence shown here is derived from an EMBL/GenBank/DDBJ whole genome shotgun (WGS) entry which is preliminary data.</text>
</comment>
<dbReference type="Gene3D" id="1.20.1300.10">
    <property type="entry name" value="Fumarate reductase/succinate dehydrogenase, transmembrane subunit"/>
    <property type="match status" value="1"/>
</dbReference>
<evidence type="ECO:0000256" key="5">
    <source>
        <dbReference type="ARBA" id="ARBA00022989"/>
    </source>
</evidence>
<evidence type="ECO:0000256" key="1">
    <source>
        <dbReference type="ARBA" id="ARBA00004370"/>
    </source>
</evidence>
<dbReference type="Proteomes" id="UP000013525">
    <property type="component" value="Unassembled WGS sequence"/>
</dbReference>
<evidence type="ECO:0000313" key="9">
    <source>
        <dbReference type="EMBL" id="EOM76014.1"/>
    </source>
</evidence>
<evidence type="ECO:0000256" key="6">
    <source>
        <dbReference type="ARBA" id="ARBA00023004"/>
    </source>
</evidence>
<dbReference type="Pfam" id="PF01127">
    <property type="entry name" value="Sdh_cyt"/>
    <property type="match status" value="1"/>
</dbReference>
<feature type="transmembrane region" description="Helical" evidence="8">
    <location>
        <begin position="48"/>
        <end position="71"/>
    </location>
</feature>
<feature type="transmembrane region" description="Helical" evidence="8">
    <location>
        <begin position="151"/>
        <end position="173"/>
    </location>
</feature>
<dbReference type="GO" id="GO:0046872">
    <property type="term" value="F:metal ion binding"/>
    <property type="evidence" value="ECO:0007669"/>
    <property type="project" value="UniProtKB-KW"/>
</dbReference>
<keyword evidence="2" id="KW-0349">Heme</keyword>
<dbReference type="InterPro" id="IPR034804">
    <property type="entry name" value="SQR/QFR_C/D"/>
</dbReference>
<name>R7WPS4_9NOCA</name>
<dbReference type="EMBL" id="APMY01000077">
    <property type="protein sequence ID" value="EOM76014.1"/>
    <property type="molecule type" value="Genomic_DNA"/>
</dbReference>
<dbReference type="AlphaFoldDB" id="R7WPS4"/>
<dbReference type="PATRIC" id="fig|1273125.3.peg.2544"/>
<keyword evidence="10" id="KW-1185">Reference proteome</keyword>
<comment type="subcellular location">
    <subcellularLocation>
        <location evidence="1">Membrane</location>
    </subcellularLocation>
</comment>
<keyword evidence="6" id="KW-0408">Iron</keyword>
<evidence type="ECO:0000256" key="7">
    <source>
        <dbReference type="ARBA" id="ARBA00023136"/>
    </source>
</evidence>
<evidence type="ECO:0000313" key="10">
    <source>
        <dbReference type="Proteomes" id="UP000013525"/>
    </source>
</evidence>
<evidence type="ECO:0000256" key="4">
    <source>
        <dbReference type="ARBA" id="ARBA00022723"/>
    </source>
</evidence>
<keyword evidence="7 8" id="KW-0472">Membrane</keyword>
<keyword evidence="4" id="KW-0479">Metal-binding</keyword>
<evidence type="ECO:0000256" key="8">
    <source>
        <dbReference type="SAM" id="Phobius"/>
    </source>
</evidence>
<dbReference type="InterPro" id="IPR011138">
    <property type="entry name" value="Cytochrome_b-558"/>
</dbReference>
<dbReference type="CDD" id="cd03498">
    <property type="entry name" value="SQR_TypeB_2_TM"/>
    <property type="match status" value="1"/>
</dbReference>
<dbReference type="SUPFAM" id="SSF81343">
    <property type="entry name" value="Fumarate reductase respiratory complex transmembrane subunits"/>
    <property type="match status" value="1"/>
</dbReference>
<keyword evidence="3 8" id="KW-0812">Transmembrane</keyword>
<gene>
    <name evidence="9" type="ORF">Rrhod_2662</name>
</gene>
<evidence type="ECO:0000256" key="3">
    <source>
        <dbReference type="ARBA" id="ARBA00022692"/>
    </source>
</evidence>
<keyword evidence="5 8" id="KW-1133">Transmembrane helix</keyword>